<reference evidence="2 3" key="1">
    <citation type="journal article" date="2015" name="Genome Announc.">
        <title>Expanding the biotechnology potential of lactobacilli through comparative genomics of 213 strains and associated genera.</title>
        <authorList>
            <person name="Sun Z."/>
            <person name="Harris H.M."/>
            <person name="McCann A."/>
            <person name="Guo C."/>
            <person name="Argimon S."/>
            <person name="Zhang W."/>
            <person name="Yang X."/>
            <person name="Jeffery I.B."/>
            <person name="Cooney J.C."/>
            <person name="Kagawa T.F."/>
            <person name="Liu W."/>
            <person name="Song Y."/>
            <person name="Salvetti E."/>
            <person name="Wrobel A."/>
            <person name="Rasinkangas P."/>
            <person name="Parkhill J."/>
            <person name="Rea M.C."/>
            <person name="O'Sullivan O."/>
            <person name="Ritari J."/>
            <person name="Douillard F.P."/>
            <person name="Paul Ross R."/>
            <person name="Yang R."/>
            <person name="Briner A.E."/>
            <person name="Felis G.E."/>
            <person name="de Vos W.M."/>
            <person name="Barrangou R."/>
            <person name="Klaenhammer T.R."/>
            <person name="Caufield P.W."/>
            <person name="Cui Y."/>
            <person name="Zhang H."/>
            <person name="O'Toole P.W."/>
        </authorList>
    </citation>
    <scope>NUCLEOTIDE SEQUENCE [LARGE SCALE GENOMIC DNA]</scope>
    <source>
        <strain evidence="2 3">DSM 23927</strain>
    </source>
</reference>
<dbReference type="STRING" id="1423727.FC34_GL000962"/>
<name>A0A0R2B8R7_9LACO</name>
<evidence type="ECO:0000313" key="2">
    <source>
        <dbReference type="EMBL" id="KRM71980.1"/>
    </source>
</evidence>
<gene>
    <name evidence="2" type="ORF">FC34_GL000962</name>
</gene>
<comment type="caution">
    <text evidence="2">The sequence shown here is derived from an EMBL/GenBank/DDBJ whole genome shotgun (WGS) entry which is preliminary data.</text>
</comment>
<dbReference type="AlphaFoldDB" id="A0A0R2B8R7"/>
<dbReference type="PATRIC" id="fig|1423727.3.peg.968"/>
<feature type="transmembrane region" description="Helical" evidence="1">
    <location>
        <begin position="20"/>
        <end position="42"/>
    </location>
</feature>
<dbReference type="Proteomes" id="UP000051672">
    <property type="component" value="Unassembled WGS sequence"/>
</dbReference>
<organism evidence="2 3">
    <name type="scientific">Lacticaseibacillus brantae DSM 23927</name>
    <dbReference type="NCBI Taxonomy" id="1423727"/>
    <lineage>
        <taxon>Bacteria</taxon>
        <taxon>Bacillati</taxon>
        <taxon>Bacillota</taxon>
        <taxon>Bacilli</taxon>
        <taxon>Lactobacillales</taxon>
        <taxon>Lactobacillaceae</taxon>
        <taxon>Lacticaseibacillus</taxon>
    </lineage>
</organism>
<feature type="transmembrane region" description="Helical" evidence="1">
    <location>
        <begin position="245"/>
        <end position="266"/>
    </location>
</feature>
<evidence type="ECO:0000256" key="1">
    <source>
        <dbReference type="SAM" id="Phobius"/>
    </source>
</evidence>
<accession>A0A0R2B8R7</accession>
<keyword evidence="3" id="KW-1185">Reference proteome</keyword>
<keyword evidence="1" id="KW-0812">Transmembrane</keyword>
<feature type="transmembrane region" description="Helical" evidence="1">
    <location>
        <begin position="156"/>
        <end position="182"/>
    </location>
</feature>
<proteinExistence type="predicted"/>
<evidence type="ECO:0000313" key="3">
    <source>
        <dbReference type="Proteomes" id="UP000051672"/>
    </source>
</evidence>
<keyword evidence="1" id="KW-0472">Membrane</keyword>
<sequence length="274" mass="29765">MSALQTTEKISWTSRGWLGFFAIIYAVLLVIGAVSCAFMLTVGTPDKTSDFVSSGPALTQISKNINHQLTTTVQKAGLKVNDAKLLSEGEVQRLLRQGFNKSMNDNLTINLKPAEQMITQNLGAATVKPVPAPVTKAIHQDLSKGVDSYFQGGLGVVYPLFVLMTQTGTIVAGILIVIVWFFMGLTSHKLWRWLLVVGRTTYFIGFLGGIAALLVGIEQITTRLVGSWADGDILTLVVVHFAPTWQHVAGVVIVLGLLLAAISYLVRRKDLIQE</sequence>
<feature type="transmembrane region" description="Helical" evidence="1">
    <location>
        <begin position="194"/>
        <end position="217"/>
    </location>
</feature>
<keyword evidence="1" id="KW-1133">Transmembrane helix</keyword>
<dbReference type="EMBL" id="AYZQ01000002">
    <property type="protein sequence ID" value="KRM71980.1"/>
    <property type="molecule type" value="Genomic_DNA"/>
</dbReference>
<protein>
    <submittedName>
        <fullName evidence="2">Uncharacterized protein</fullName>
    </submittedName>
</protein>